<dbReference type="GO" id="GO:0043565">
    <property type="term" value="F:sequence-specific DNA binding"/>
    <property type="evidence" value="ECO:0007669"/>
    <property type="project" value="InterPro"/>
</dbReference>
<gene>
    <name evidence="6" type="ORF">DWV53_03530</name>
</gene>
<dbReference type="PANTHER" id="PTHR43280">
    <property type="entry name" value="ARAC-FAMILY TRANSCRIPTIONAL REGULATOR"/>
    <property type="match status" value="1"/>
</dbReference>
<keyword evidence="4" id="KW-0472">Membrane</keyword>
<dbReference type="Pfam" id="PF12833">
    <property type="entry name" value="HTH_18"/>
    <property type="match status" value="1"/>
</dbReference>
<dbReference type="InterPro" id="IPR015943">
    <property type="entry name" value="WD40/YVTN_repeat-like_dom_sf"/>
</dbReference>
<dbReference type="InterPro" id="IPR018060">
    <property type="entry name" value="HTH_AraC"/>
</dbReference>
<keyword evidence="3" id="KW-0804">Transcription</keyword>
<evidence type="ECO:0000259" key="5">
    <source>
        <dbReference type="PROSITE" id="PS01124"/>
    </source>
</evidence>
<proteinExistence type="predicted"/>
<keyword evidence="1" id="KW-0805">Transcription regulation</keyword>
<dbReference type="SMART" id="SM00342">
    <property type="entry name" value="HTH_ARAC"/>
    <property type="match status" value="1"/>
</dbReference>
<reference evidence="6 7" key="1">
    <citation type="submission" date="2018-08" db="EMBL/GenBank/DDBJ databases">
        <title>A genome reference for cultivated species of the human gut microbiota.</title>
        <authorList>
            <person name="Zou Y."/>
            <person name="Xue W."/>
            <person name="Luo G."/>
        </authorList>
    </citation>
    <scope>NUCLEOTIDE SEQUENCE [LARGE SCALE GENOMIC DNA]</scope>
    <source>
        <strain evidence="6 7">AF10-17</strain>
    </source>
</reference>
<dbReference type="Gene3D" id="2.130.10.10">
    <property type="entry name" value="YVTN repeat-like/Quinoprotein amine dehydrogenase"/>
    <property type="match status" value="2"/>
</dbReference>
<evidence type="ECO:0000256" key="1">
    <source>
        <dbReference type="ARBA" id="ARBA00023015"/>
    </source>
</evidence>
<dbReference type="SUPFAM" id="SSF101898">
    <property type="entry name" value="NHL repeat"/>
    <property type="match status" value="1"/>
</dbReference>
<dbReference type="InterPro" id="IPR011110">
    <property type="entry name" value="Reg_prop"/>
</dbReference>
<dbReference type="Gene3D" id="1.10.10.60">
    <property type="entry name" value="Homeodomain-like"/>
    <property type="match status" value="1"/>
</dbReference>
<name>A0AA93BHI2_9BACT</name>
<evidence type="ECO:0000256" key="2">
    <source>
        <dbReference type="ARBA" id="ARBA00023125"/>
    </source>
</evidence>
<comment type="caution">
    <text evidence="6">The sequence shown here is derived from an EMBL/GenBank/DDBJ whole genome shotgun (WGS) entry which is preliminary data.</text>
</comment>
<dbReference type="InterPro" id="IPR009057">
    <property type="entry name" value="Homeodomain-like_sf"/>
</dbReference>
<keyword evidence="4" id="KW-0812">Transmembrane</keyword>
<feature type="domain" description="HTH araC/xylS-type" evidence="5">
    <location>
        <begin position="698"/>
        <end position="798"/>
    </location>
</feature>
<dbReference type="InterPro" id="IPR020449">
    <property type="entry name" value="Tscrpt_reg_AraC-type_HTH"/>
</dbReference>
<organism evidence="6 7">
    <name type="scientific">Segatella copri</name>
    <dbReference type="NCBI Taxonomy" id="165179"/>
    <lineage>
        <taxon>Bacteria</taxon>
        <taxon>Pseudomonadati</taxon>
        <taxon>Bacteroidota</taxon>
        <taxon>Bacteroidia</taxon>
        <taxon>Bacteroidales</taxon>
        <taxon>Prevotellaceae</taxon>
        <taxon>Segatella</taxon>
    </lineage>
</organism>
<dbReference type="Pfam" id="PF07494">
    <property type="entry name" value="Reg_prop"/>
    <property type="match status" value="2"/>
</dbReference>
<evidence type="ECO:0000313" key="6">
    <source>
        <dbReference type="EMBL" id="RGW81450.1"/>
    </source>
</evidence>
<dbReference type="Pfam" id="PF07495">
    <property type="entry name" value="Y_Y_Y"/>
    <property type="match status" value="1"/>
</dbReference>
<dbReference type="Gene3D" id="2.60.40.10">
    <property type="entry name" value="Immunoglobulins"/>
    <property type="match status" value="1"/>
</dbReference>
<dbReference type="EMBL" id="QSAV01000008">
    <property type="protein sequence ID" value="RGW81450.1"/>
    <property type="molecule type" value="Genomic_DNA"/>
</dbReference>
<dbReference type="Proteomes" id="UP000285776">
    <property type="component" value="Unassembled WGS sequence"/>
</dbReference>
<keyword evidence="2" id="KW-0238">DNA-binding</keyword>
<dbReference type="PRINTS" id="PR00032">
    <property type="entry name" value="HTHARAC"/>
</dbReference>
<evidence type="ECO:0000313" key="7">
    <source>
        <dbReference type="Proteomes" id="UP000285776"/>
    </source>
</evidence>
<dbReference type="SUPFAM" id="SSF46689">
    <property type="entry name" value="Homeodomain-like"/>
    <property type="match status" value="1"/>
</dbReference>
<dbReference type="AlphaFoldDB" id="A0AA93BHI2"/>
<evidence type="ECO:0000256" key="4">
    <source>
        <dbReference type="SAM" id="Phobius"/>
    </source>
</evidence>
<dbReference type="PROSITE" id="PS01124">
    <property type="entry name" value="HTH_ARAC_FAMILY_2"/>
    <property type="match status" value="1"/>
</dbReference>
<feature type="transmembrane region" description="Helical" evidence="4">
    <location>
        <begin position="624"/>
        <end position="645"/>
    </location>
</feature>
<sequence>MKQRLLFIIPMILAVFTTSLNAIPPYTINRFTESNGQPQGLVTCVTQDTKGYIWISSWNGLSRYDGYTFAHFKARQGNNCPMSTNRILYIRETQTGDILCKCHDGFYLFKTKEKRFVALRNKKSDKGDRFMASKKLKELIASLPEYKGIEFRILYHDKQGGYWIYTHKGLDRILFTREKIKPTKYDNDGEEFIRAIFKDKSGHTFIADKNGYVRISDGPDVFYRYLVSDGSLSKTRIPFGANVYSIFEDSKGYIWMGTKPNGLFRLRKAKNGGFIVKSFTNDQKNKYSLNCNSIYCITEDKSGRILLGTYGGGLNIVENPHSDAPRFVTPDNELSKYPAEARKIHDFLYLSNGNLLLGTNRGLFSCNISGKPRNTSFFPNKRIPADKKSLSNDMVTNILRAHDGTIYVATYGGGLNIVESGDILSGSIAFNALTTDNGMVSDVALSLCEDGRGRIWVVSEHSLMEYDPRSKTFSNYTDGFFAEKFSFSEVKPLYSKTTATLLLGTTQGLLTLSTKNTGKSKFKPRIVFDANDTISLSPEEKSLSIGFAAMDYNKNVPIQYAYMLEGVNNDWLYTTDNHINLSNIPAGTFRLKVRSTNGDGVWMDNESYITISRTPYFNERPVAWMMYGGLLIAFVFSVFKVTIYIKQLEKEIKELKLSYEEKKEYIRLRLGDMLDGNGKDSEENAKNSDFIEESDFKQKVEEFMKQNVANPDLDVMLLAREMGMSRSVLYIRMKSTFGCTPNNYVQDYRMGLARHLLTRNKELNVSEVAYRCGFSDPKYFTRCFKKAVGCTPTEQRNMAQKA</sequence>
<dbReference type="PROSITE" id="PS00041">
    <property type="entry name" value="HTH_ARAC_FAMILY_1"/>
    <property type="match status" value="1"/>
</dbReference>
<protein>
    <submittedName>
        <fullName evidence="6">Helix-turn-helix domain-containing protein</fullName>
    </submittedName>
</protein>
<dbReference type="InterPro" id="IPR018062">
    <property type="entry name" value="HTH_AraC-typ_CS"/>
</dbReference>
<accession>A0AA93BHI2</accession>
<dbReference type="InterPro" id="IPR013783">
    <property type="entry name" value="Ig-like_fold"/>
</dbReference>
<dbReference type="GO" id="GO:0003700">
    <property type="term" value="F:DNA-binding transcription factor activity"/>
    <property type="evidence" value="ECO:0007669"/>
    <property type="project" value="InterPro"/>
</dbReference>
<evidence type="ECO:0000256" key="3">
    <source>
        <dbReference type="ARBA" id="ARBA00023163"/>
    </source>
</evidence>
<dbReference type="InterPro" id="IPR011123">
    <property type="entry name" value="Y_Y_Y"/>
</dbReference>
<keyword evidence="4" id="KW-1133">Transmembrane helix</keyword>
<dbReference type="PANTHER" id="PTHR43280:SF2">
    <property type="entry name" value="HTH-TYPE TRANSCRIPTIONAL REGULATOR EXSA"/>
    <property type="match status" value="1"/>
</dbReference>